<organism evidence="12 13">
    <name type="scientific">Exserohilum turcicum (strain 28A)</name>
    <name type="common">Northern leaf blight fungus</name>
    <name type="synonym">Setosphaeria turcica</name>
    <dbReference type="NCBI Taxonomy" id="671987"/>
    <lineage>
        <taxon>Eukaryota</taxon>
        <taxon>Fungi</taxon>
        <taxon>Dikarya</taxon>
        <taxon>Ascomycota</taxon>
        <taxon>Pezizomycotina</taxon>
        <taxon>Dothideomycetes</taxon>
        <taxon>Pleosporomycetidae</taxon>
        <taxon>Pleosporales</taxon>
        <taxon>Pleosporineae</taxon>
        <taxon>Pleosporaceae</taxon>
        <taxon>Exserohilum</taxon>
    </lineage>
</organism>
<feature type="transmembrane region" description="Helical" evidence="11">
    <location>
        <begin position="12"/>
        <end position="34"/>
    </location>
</feature>
<dbReference type="STRING" id="671987.R0J4B8"/>
<evidence type="ECO:0000256" key="6">
    <source>
        <dbReference type="ARBA" id="ARBA00023002"/>
    </source>
</evidence>
<dbReference type="SUPFAM" id="SSF48264">
    <property type="entry name" value="Cytochrome P450"/>
    <property type="match status" value="1"/>
</dbReference>
<dbReference type="InterPro" id="IPR036396">
    <property type="entry name" value="Cyt_P450_sf"/>
</dbReference>
<dbReference type="CDD" id="cd11041">
    <property type="entry name" value="CYP503A1-like"/>
    <property type="match status" value="1"/>
</dbReference>
<dbReference type="AlphaFoldDB" id="R0J4B8"/>
<dbReference type="EMBL" id="KB908481">
    <property type="protein sequence ID" value="EOA91581.1"/>
    <property type="molecule type" value="Genomic_DNA"/>
</dbReference>
<keyword evidence="11" id="KW-0812">Transmembrane</keyword>
<reference evidence="12 13" key="1">
    <citation type="journal article" date="2012" name="PLoS Pathog.">
        <title>Diverse lifestyles and strategies of plant pathogenesis encoded in the genomes of eighteen Dothideomycetes fungi.</title>
        <authorList>
            <person name="Ohm R.A."/>
            <person name="Feau N."/>
            <person name="Henrissat B."/>
            <person name="Schoch C.L."/>
            <person name="Horwitz B.A."/>
            <person name="Barry K.W."/>
            <person name="Condon B.J."/>
            <person name="Copeland A.C."/>
            <person name="Dhillon B."/>
            <person name="Glaser F."/>
            <person name="Hesse C.N."/>
            <person name="Kosti I."/>
            <person name="LaButti K."/>
            <person name="Lindquist E.A."/>
            <person name="Lucas S."/>
            <person name="Salamov A.A."/>
            <person name="Bradshaw R.E."/>
            <person name="Ciuffetti L."/>
            <person name="Hamelin R.C."/>
            <person name="Kema G.H.J."/>
            <person name="Lawrence C."/>
            <person name="Scott J.A."/>
            <person name="Spatafora J.W."/>
            <person name="Turgeon B.G."/>
            <person name="de Wit P.J.G.M."/>
            <person name="Zhong S."/>
            <person name="Goodwin S.B."/>
            <person name="Grigoriev I.V."/>
        </authorList>
    </citation>
    <scope>NUCLEOTIDE SEQUENCE [LARGE SCALE GENOMIC DNA]</scope>
    <source>
        <strain evidence="13">28A</strain>
    </source>
</reference>
<dbReference type="HOGENOM" id="CLU_022195_0_3_1"/>
<dbReference type="eggNOG" id="KOG0159">
    <property type="taxonomic scope" value="Eukaryota"/>
</dbReference>
<dbReference type="GO" id="GO:0005506">
    <property type="term" value="F:iron ion binding"/>
    <property type="evidence" value="ECO:0007669"/>
    <property type="project" value="InterPro"/>
</dbReference>
<dbReference type="GO" id="GO:0020037">
    <property type="term" value="F:heme binding"/>
    <property type="evidence" value="ECO:0007669"/>
    <property type="project" value="InterPro"/>
</dbReference>
<evidence type="ECO:0000256" key="3">
    <source>
        <dbReference type="ARBA" id="ARBA00010617"/>
    </source>
</evidence>
<dbReference type="OrthoDB" id="1844152at2759"/>
<keyword evidence="13" id="KW-1185">Reference proteome</keyword>
<keyword evidence="11" id="KW-1133">Transmembrane helix</keyword>
<evidence type="ECO:0000256" key="11">
    <source>
        <dbReference type="SAM" id="Phobius"/>
    </source>
</evidence>
<evidence type="ECO:0008006" key="14">
    <source>
        <dbReference type="Google" id="ProtNLM"/>
    </source>
</evidence>
<keyword evidence="11" id="KW-0472">Membrane</keyword>
<evidence type="ECO:0000256" key="2">
    <source>
        <dbReference type="ARBA" id="ARBA00004685"/>
    </source>
</evidence>
<dbReference type="GeneID" id="19397213"/>
<dbReference type="GO" id="GO:0004497">
    <property type="term" value="F:monooxygenase activity"/>
    <property type="evidence" value="ECO:0007669"/>
    <property type="project" value="UniProtKB-KW"/>
</dbReference>
<dbReference type="InterPro" id="IPR002403">
    <property type="entry name" value="Cyt_P450_E_grp-IV"/>
</dbReference>
<evidence type="ECO:0000313" key="13">
    <source>
        <dbReference type="Proteomes" id="UP000016935"/>
    </source>
</evidence>
<dbReference type="Gene3D" id="1.10.630.10">
    <property type="entry name" value="Cytochrome P450"/>
    <property type="match status" value="1"/>
</dbReference>
<accession>R0J4B8</accession>
<comment type="cofactor">
    <cofactor evidence="1 9">
        <name>heme</name>
        <dbReference type="ChEBI" id="CHEBI:30413"/>
    </cofactor>
</comment>
<evidence type="ECO:0000256" key="8">
    <source>
        <dbReference type="ARBA" id="ARBA00023033"/>
    </source>
</evidence>
<keyword evidence="7 9" id="KW-0408">Iron</keyword>
<gene>
    <name evidence="12" type="ORF">SETTUDRAFT_152660</name>
</gene>
<dbReference type="InterPro" id="IPR017972">
    <property type="entry name" value="Cyt_P450_CS"/>
</dbReference>
<evidence type="ECO:0000313" key="12">
    <source>
        <dbReference type="EMBL" id="EOA91581.1"/>
    </source>
</evidence>
<dbReference type="InterPro" id="IPR001128">
    <property type="entry name" value="Cyt_P450"/>
</dbReference>
<dbReference type="Proteomes" id="UP000016935">
    <property type="component" value="Unassembled WGS sequence"/>
</dbReference>
<evidence type="ECO:0000256" key="10">
    <source>
        <dbReference type="RuleBase" id="RU000461"/>
    </source>
</evidence>
<dbReference type="PRINTS" id="PR00465">
    <property type="entry name" value="EP450IV"/>
</dbReference>
<comment type="similarity">
    <text evidence="3 10">Belongs to the cytochrome P450 family.</text>
</comment>
<evidence type="ECO:0000256" key="9">
    <source>
        <dbReference type="PIRSR" id="PIRSR602403-1"/>
    </source>
</evidence>
<dbReference type="PROSITE" id="PS00086">
    <property type="entry name" value="CYTOCHROME_P450"/>
    <property type="match status" value="1"/>
</dbReference>
<keyword evidence="6 10" id="KW-0560">Oxidoreductase</keyword>
<proteinExistence type="inferred from homology"/>
<dbReference type="PANTHER" id="PTHR46206:SF2">
    <property type="entry name" value="CYTOCHROME P450 MONOOXYGENASE AUSG-RELATED"/>
    <property type="match status" value="1"/>
</dbReference>
<keyword evidence="8 10" id="KW-0503">Monooxygenase</keyword>
<name>R0J4B8_EXST2</name>
<protein>
    <recommendedName>
        <fullName evidence="14">Cytochrome P450</fullName>
    </recommendedName>
</protein>
<dbReference type="GO" id="GO:0016705">
    <property type="term" value="F:oxidoreductase activity, acting on paired donors, with incorporation or reduction of molecular oxygen"/>
    <property type="evidence" value="ECO:0007669"/>
    <property type="project" value="InterPro"/>
</dbReference>
<dbReference type="PANTHER" id="PTHR46206">
    <property type="entry name" value="CYTOCHROME P450"/>
    <property type="match status" value="1"/>
</dbReference>
<evidence type="ECO:0000256" key="4">
    <source>
        <dbReference type="ARBA" id="ARBA00022617"/>
    </source>
</evidence>
<feature type="binding site" description="axial binding residue" evidence="9">
    <location>
        <position position="436"/>
    </location>
    <ligand>
        <name>heme</name>
        <dbReference type="ChEBI" id="CHEBI:30413"/>
    </ligand>
    <ligandPart>
        <name>Fe</name>
        <dbReference type="ChEBI" id="CHEBI:18248"/>
    </ligandPart>
</feature>
<evidence type="ECO:0000256" key="1">
    <source>
        <dbReference type="ARBA" id="ARBA00001971"/>
    </source>
</evidence>
<dbReference type="RefSeq" id="XP_008020734.1">
    <property type="nucleotide sequence ID" value="XM_008022543.1"/>
</dbReference>
<comment type="pathway">
    <text evidence="2">Mycotoxin biosynthesis.</text>
</comment>
<sequence length="505" mass="57473">MDRLQQIQSQLNHLPISVRIVLGGFILCILYAVFTRERPHAGIPIVTLDLILSKGLKECPSCFQVRASSGYKIVVPNRFADELRNEPNLSLNENFAKDFFIEYPGFDGHRQGLRDGSIIHEVVRTKLTQSLGTITNFLIDETIDTLQDVFGEDEQWNTRPLKDDIADMVARLTSRVFLGSEICRNEAWLKVAKTYAMDSFVAQIHLRMCPGPLRPILHWFIPSCARLRRGVREARRLIDPEVQLRRKRAEEAVKAGLKPPKETDAIGWMVEVSRGRPIDHVGCQLSLSILAIFSTSETLSRAILQLCDTPEIVKPLREEVIRVLQAEGWSKITVGKMRLLDSFLKEVQRTRCLDLTSMKRMAKKNITLSDGTVLPAGSQIMVCDNLALDPRIFPNPEKFDMNRFLRLREQTGQENYHQFVTPSPSLMAFGYGQHACPGRFFASNEVKVALCCMLLKYDFRLVPGASPPKDLEFETATTFDPALKIQTRRRKEEIDVRNPHLNKSE</sequence>
<evidence type="ECO:0000256" key="7">
    <source>
        <dbReference type="ARBA" id="ARBA00023004"/>
    </source>
</evidence>
<keyword evidence="4 9" id="KW-0349">Heme</keyword>
<reference evidence="12 13" key="2">
    <citation type="journal article" date="2013" name="PLoS Genet.">
        <title>Comparative genome structure, secondary metabolite, and effector coding capacity across Cochliobolus pathogens.</title>
        <authorList>
            <person name="Condon B.J."/>
            <person name="Leng Y."/>
            <person name="Wu D."/>
            <person name="Bushley K.E."/>
            <person name="Ohm R.A."/>
            <person name="Otillar R."/>
            <person name="Martin J."/>
            <person name="Schackwitz W."/>
            <person name="Grimwood J."/>
            <person name="MohdZainudin N."/>
            <person name="Xue C."/>
            <person name="Wang R."/>
            <person name="Manning V.A."/>
            <person name="Dhillon B."/>
            <person name="Tu Z.J."/>
            <person name="Steffenson B.J."/>
            <person name="Salamov A."/>
            <person name="Sun H."/>
            <person name="Lowry S."/>
            <person name="LaButti K."/>
            <person name="Han J."/>
            <person name="Copeland A."/>
            <person name="Lindquist E."/>
            <person name="Barry K."/>
            <person name="Schmutz J."/>
            <person name="Baker S.E."/>
            <person name="Ciuffetti L.M."/>
            <person name="Grigoriev I.V."/>
            <person name="Zhong S."/>
            <person name="Turgeon B.G."/>
        </authorList>
    </citation>
    <scope>NUCLEOTIDE SEQUENCE [LARGE SCALE GENOMIC DNA]</scope>
    <source>
        <strain evidence="13">28A</strain>
    </source>
</reference>
<dbReference type="Pfam" id="PF00067">
    <property type="entry name" value="p450"/>
    <property type="match status" value="1"/>
</dbReference>
<evidence type="ECO:0000256" key="5">
    <source>
        <dbReference type="ARBA" id="ARBA00022723"/>
    </source>
</evidence>
<keyword evidence="5 9" id="KW-0479">Metal-binding</keyword>